<organism evidence="2 3">
    <name type="scientific">Solirubrobacter ginsenosidimutans</name>
    <dbReference type="NCBI Taxonomy" id="490573"/>
    <lineage>
        <taxon>Bacteria</taxon>
        <taxon>Bacillati</taxon>
        <taxon>Actinomycetota</taxon>
        <taxon>Thermoleophilia</taxon>
        <taxon>Solirubrobacterales</taxon>
        <taxon>Solirubrobacteraceae</taxon>
        <taxon>Solirubrobacter</taxon>
    </lineage>
</organism>
<dbReference type="AlphaFoldDB" id="A0A9X3MZJ7"/>
<dbReference type="Gene3D" id="2.120.10.30">
    <property type="entry name" value="TolB, C-terminal domain"/>
    <property type="match status" value="2"/>
</dbReference>
<dbReference type="RefSeq" id="WP_270043786.1">
    <property type="nucleotide sequence ID" value="NZ_JAPDOD010000035.1"/>
</dbReference>
<protein>
    <submittedName>
        <fullName evidence="2">Ig-like domain-containing protein</fullName>
    </submittedName>
</protein>
<comment type="caution">
    <text evidence="2">The sequence shown here is derived from an EMBL/GenBank/DDBJ whole genome shotgun (WGS) entry which is preliminary data.</text>
</comment>
<dbReference type="EMBL" id="JAPDOD010000035">
    <property type="protein sequence ID" value="MDA0164531.1"/>
    <property type="molecule type" value="Genomic_DNA"/>
</dbReference>
<keyword evidence="1" id="KW-0732">Signal</keyword>
<proteinExistence type="predicted"/>
<dbReference type="Gene3D" id="2.60.40.2810">
    <property type="match status" value="1"/>
</dbReference>
<keyword evidence="3" id="KW-1185">Reference proteome</keyword>
<name>A0A9X3MZJ7_9ACTN</name>
<feature type="chain" id="PRO_5040748796" evidence="1">
    <location>
        <begin position="27"/>
        <end position="477"/>
    </location>
</feature>
<accession>A0A9X3MZJ7</accession>
<evidence type="ECO:0000313" key="3">
    <source>
        <dbReference type="Proteomes" id="UP001149140"/>
    </source>
</evidence>
<dbReference type="InterPro" id="IPR011042">
    <property type="entry name" value="6-blade_b-propeller_TolB-like"/>
</dbReference>
<dbReference type="Proteomes" id="UP001149140">
    <property type="component" value="Unassembled WGS sequence"/>
</dbReference>
<dbReference type="Pfam" id="PF17963">
    <property type="entry name" value="Big_9"/>
    <property type="match status" value="1"/>
</dbReference>
<reference evidence="2" key="1">
    <citation type="submission" date="2022-10" db="EMBL/GenBank/DDBJ databases">
        <title>The WGS of Solirubrobacter ginsenosidimutans DSM 21036.</title>
        <authorList>
            <person name="Jiang Z."/>
        </authorList>
    </citation>
    <scope>NUCLEOTIDE SEQUENCE</scope>
    <source>
        <strain evidence="2">DSM 21036</strain>
    </source>
</reference>
<sequence length="477" mass="49237">MRRSFRALACAACLFAAWFVPASAQAANGQLAAVVDGRLMAFNADGSGLRMLPVPDAGQITELAFSPGGNRLAFVKAGGIGVLELTTGRILGVTAGATDANPAWASDGGAIAFRRGVLTYRVAPTPGAALDPFLVDLLAGTTDIAWAPGLAAFAPVVAGLLVLPGVSLDLPPAVRGVPAWAPDNSAVAFARDGGLSSIPTAGGAVKPLVEGPAAAPRWSPDATALVYAAGAEVRIAAATGGTPRTVVTGAERVGPVDWQPCVAVTASCESVAAPRCSATSATATTQSDQPVDLPPPPCTDPAGRRLDLVVAKEPEHGTLTDLHYTPAAGYSGQDTVAYRVSNGVVESETYRVTIFVVPRPVAPAPLVGVRPPVLVQGAPFLSARATPRLDRKRTALVKLACDQDCSLAVHLTAKLRSKRMFTGPQVKRSLVASRVLTLRLRLPSKPRGKIKTVWVVGRVRNAAGDVRNVRLPVSLPR</sequence>
<dbReference type="SUPFAM" id="SSF69304">
    <property type="entry name" value="Tricorn protease N-terminal domain"/>
    <property type="match status" value="1"/>
</dbReference>
<feature type="signal peptide" evidence="1">
    <location>
        <begin position="1"/>
        <end position="26"/>
    </location>
</feature>
<gene>
    <name evidence="2" type="ORF">OM076_29955</name>
</gene>
<evidence type="ECO:0000313" key="2">
    <source>
        <dbReference type="EMBL" id="MDA0164531.1"/>
    </source>
</evidence>
<evidence type="ECO:0000256" key="1">
    <source>
        <dbReference type="SAM" id="SignalP"/>
    </source>
</evidence>